<feature type="transmembrane region" description="Helical" evidence="1">
    <location>
        <begin position="80"/>
        <end position="100"/>
    </location>
</feature>
<keyword evidence="1" id="KW-0812">Transmembrane</keyword>
<feature type="transmembrane region" description="Helical" evidence="1">
    <location>
        <begin position="199"/>
        <end position="221"/>
    </location>
</feature>
<feature type="transmembrane region" description="Helical" evidence="1">
    <location>
        <begin position="145"/>
        <end position="162"/>
    </location>
</feature>
<dbReference type="EMBL" id="CP129968">
    <property type="protein sequence ID" value="WKK81405.1"/>
    <property type="molecule type" value="Genomic_DNA"/>
</dbReference>
<gene>
    <name evidence="2" type="ORF">QYS47_03505</name>
</gene>
<keyword evidence="1" id="KW-1133">Transmembrane helix</keyword>
<feature type="transmembrane region" description="Helical" evidence="1">
    <location>
        <begin position="44"/>
        <end position="68"/>
    </location>
</feature>
<evidence type="ECO:0000313" key="2">
    <source>
        <dbReference type="EMBL" id="WKK81405.1"/>
    </source>
</evidence>
<keyword evidence="1" id="KW-0472">Membrane</keyword>
<dbReference type="Proteomes" id="UP001232019">
    <property type="component" value="Chromosome"/>
</dbReference>
<reference evidence="2" key="1">
    <citation type="submission" date="2023-08" db="EMBL/GenBank/DDBJ databases">
        <title>Comparative genomics and taxonomic characterization of three novel marine species of genus Marivirga.</title>
        <authorList>
            <person name="Muhammad N."/>
            <person name="Kim S.-G."/>
        </authorList>
    </citation>
    <scope>NUCLEOTIDE SEQUENCE</scope>
    <source>
        <strain evidence="2">BKB1-2</strain>
    </source>
</reference>
<dbReference type="RefSeq" id="WP_302126712.1">
    <property type="nucleotide sequence ID" value="NZ_CP129968.2"/>
</dbReference>
<protein>
    <submittedName>
        <fullName evidence="2">Uncharacterized protein</fullName>
    </submittedName>
</protein>
<organism evidence="2">
    <name type="scientific">Marivirga arenosa</name>
    <dbReference type="NCBI Taxonomy" id="3059076"/>
    <lineage>
        <taxon>Bacteria</taxon>
        <taxon>Pseudomonadati</taxon>
        <taxon>Bacteroidota</taxon>
        <taxon>Cytophagia</taxon>
        <taxon>Cytophagales</taxon>
        <taxon>Marivirgaceae</taxon>
        <taxon>Marivirga</taxon>
    </lineage>
</organism>
<feature type="transmembrane region" description="Helical" evidence="1">
    <location>
        <begin position="174"/>
        <end position="192"/>
    </location>
</feature>
<proteinExistence type="predicted"/>
<evidence type="ECO:0000256" key="1">
    <source>
        <dbReference type="SAM" id="Phobius"/>
    </source>
</evidence>
<feature type="transmembrane region" description="Helical" evidence="1">
    <location>
        <begin position="112"/>
        <end position="133"/>
    </location>
</feature>
<dbReference type="KEGG" id="marp:QYS47_03505"/>
<feature type="transmembrane region" description="Helical" evidence="1">
    <location>
        <begin position="12"/>
        <end position="32"/>
    </location>
</feature>
<accession>A0AA49GE30</accession>
<name>A0AA49GE30_9BACT</name>
<dbReference type="AlphaFoldDB" id="A0AA49GE30"/>
<sequence length="231" mass="26655">MKGIIPTKRIDHYFFPIVGSYYLVTALLGFGYSTANRLSAEGVLPFRVIVHGLLGGIWYAMFFLQVILIAAGRKNAHMKLGSYSVPIMILVFISSIYTVLLRDPISFEKVPFSIQGFEIGLFTIGLIYVLLGYIYRYRAHHHKRYYLMSIVILSGAGINRFYKFIGVEMFNEFLIIFFLPLLLIVVYDLLIYRRLFKASWIGILLFVFNMLVLSRLLQLLADYLRPILKAL</sequence>